<dbReference type="InterPro" id="IPR036938">
    <property type="entry name" value="PAP2/HPO_sf"/>
</dbReference>
<sequence length="202" mass="23323">MPLHQIDIELFRMINDAGKSIPALNPVMIFLAEYTPYILALSMLVYWFLRRRQDRMMIIQSICAFVLATSVGKVCGLFYAHYQPFAVLPDVNKLVEHELDNSFPSNHTILFFSISFSIWLVHKMEGLLWLLLACLVAQSRVWIGVHYPIDIATGAIISIVAALIMCWLIPRLPFIRQGLTLYEKVEQRVLPVKNRPPEQRIR</sequence>
<evidence type="ECO:0000256" key="1">
    <source>
        <dbReference type="SAM" id="Phobius"/>
    </source>
</evidence>
<evidence type="ECO:0000313" key="3">
    <source>
        <dbReference type="EMBL" id="BBH87426.1"/>
    </source>
</evidence>
<keyword evidence="1" id="KW-1133">Transmembrane helix</keyword>
<gene>
    <name evidence="3" type="primary">bcrC</name>
    <name evidence="3" type="ORF">KTC_21770</name>
</gene>
<dbReference type="PANTHER" id="PTHR14969">
    <property type="entry name" value="SPHINGOSINE-1-PHOSPHATE PHOSPHOHYDROLASE"/>
    <property type="match status" value="1"/>
</dbReference>
<feature type="domain" description="Phosphatidic acid phosphatase type 2/haloperoxidase" evidence="2">
    <location>
        <begin position="62"/>
        <end position="166"/>
    </location>
</feature>
<evidence type="ECO:0000259" key="2">
    <source>
        <dbReference type="SMART" id="SM00014"/>
    </source>
</evidence>
<dbReference type="PANTHER" id="PTHR14969:SF13">
    <property type="entry name" value="AT30094P"/>
    <property type="match status" value="1"/>
</dbReference>
<feature type="transmembrane region" description="Helical" evidence="1">
    <location>
        <begin position="127"/>
        <end position="145"/>
    </location>
</feature>
<dbReference type="InterPro" id="IPR033879">
    <property type="entry name" value="UPP_Pase"/>
</dbReference>
<protein>
    <submittedName>
        <fullName evidence="3">Undecaprenyl-diphosphatase</fullName>
    </submittedName>
</protein>
<dbReference type="GO" id="GO:0005886">
    <property type="term" value="C:plasma membrane"/>
    <property type="evidence" value="ECO:0007669"/>
    <property type="project" value="InterPro"/>
</dbReference>
<dbReference type="GO" id="GO:0050380">
    <property type="term" value="F:undecaprenyl-diphosphatase activity"/>
    <property type="evidence" value="ECO:0007669"/>
    <property type="project" value="InterPro"/>
</dbReference>
<reference evidence="3" key="1">
    <citation type="submission" date="2018-12" db="EMBL/GenBank/DDBJ databases">
        <title>Novel natural products biosynthetic potential of the class Ktedonobacteria.</title>
        <authorList>
            <person name="Zheng Y."/>
            <person name="Saitou A."/>
            <person name="Wang C.M."/>
            <person name="Toyoda A."/>
            <person name="Minakuchi Y."/>
            <person name="Sekiguchi Y."/>
            <person name="Ueda K."/>
            <person name="Takano H."/>
            <person name="Sakai Y."/>
            <person name="Yokota A."/>
            <person name="Yabe S."/>
        </authorList>
    </citation>
    <scope>NUCLEOTIDE SEQUENCE</scope>
    <source>
        <strain evidence="3">COM3</strain>
    </source>
</reference>
<name>A0A455SI69_9CHLR</name>
<keyword evidence="1" id="KW-0812">Transmembrane</keyword>
<keyword evidence="1" id="KW-0472">Membrane</keyword>
<feature type="transmembrane region" description="Helical" evidence="1">
    <location>
        <begin position="151"/>
        <end position="169"/>
    </location>
</feature>
<dbReference type="SUPFAM" id="SSF48317">
    <property type="entry name" value="Acid phosphatase/Vanadium-dependent haloperoxidase"/>
    <property type="match status" value="1"/>
</dbReference>
<dbReference type="InterPro" id="IPR000326">
    <property type="entry name" value="PAP2/HPO"/>
</dbReference>
<feature type="transmembrane region" description="Helical" evidence="1">
    <location>
        <begin position="27"/>
        <end position="49"/>
    </location>
</feature>
<feature type="transmembrane region" description="Helical" evidence="1">
    <location>
        <begin position="61"/>
        <end position="82"/>
    </location>
</feature>
<dbReference type="Pfam" id="PF01569">
    <property type="entry name" value="PAP2"/>
    <property type="match status" value="1"/>
</dbReference>
<dbReference type="SMART" id="SM00014">
    <property type="entry name" value="acidPPc"/>
    <property type="match status" value="1"/>
</dbReference>
<dbReference type="EMBL" id="AP019376">
    <property type="protein sequence ID" value="BBH87426.1"/>
    <property type="molecule type" value="Genomic_DNA"/>
</dbReference>
<accession>A0A455SI69</accession>
<proteinExistence type="predicted"/>
<dbReference type="Gene3D" id="1.20.144.10">
    <property type="entry name" value="Phosphatidic acid phosphatase type 2/haloperoxidase"/>
    <property type="match status" value="1"/>
</dbReference>
<dbReference type="CDD" id="cd03385">
    <property type="entry name" value="PAP2_BcrC_like"/>
    <property type="match status" value="1"/>
</dbReference>
<dbReference type="AlphaFoldDB" id="A0A455SI69"/>
<organism evidence="3">
    <name type="scientific">Thermosporothrix sp. COM3</name>
    <dbReference type="NCBI Taxonomy" id="2490863"/>
    <lineage>
        <taxon>Bacteria</taxon>
        <taxon>Bacillati</taxon>
        <taxon>Chloroflexota</taxon>
        <taxon>Ktedonobacteria</taxon>
        <taxon>Ktedonobacterales</taxon>
        <taxon>Thermosporotrichaceae</taxon>
        <taxon>Thermosporothrix</taxon>
    </lineage>
</organism>
<feature type="transmembrane region" description="Helical" evidence="1">
    <location>
        <begin position="102"/>
        <end position="120"/>
    </location>
</feature>